<dbReference type="EMBL" id="FXTT01000003">
    <property type="protein sequence ID" value="SMP26839.1"/>
    <property type="molecule type" value="Genomic_DNA"/>
</dbReference>
<reference evidence="1 2" key="1">
    <citation type="submission" date="2017-05" db="EMBL/GenBank/DDBJ databases">
        <authorList>
            <person name="Varghese N."/>
            <person name="Submissions S."/>
        </authorList>
    </citation>
    <scope>NUCLEOTIDE SEQUENCE [LARGE SCALE GENOMIC DNA]</scope>
    <source>
        <strain evidence="1 2">DSM 15949</strain>
    </source>
</reference>
<evidence type="ECO:0008006" key="3">
    <source>
        <dbReference type="Google" id="ProtNLM"/>
    </source>
</evidence>
<dbReference type="Proteomes" id="UP001157914">
    <property type="component" value="Unassembled WGS sequence"/>
</dbReference>
<keyword evidence="2" id="KW-1185">Reference proteome</keyword>
<protein>
    <recommendedName>
        <fullName evidence="3">Tat pathway signal sequence domain protein</fullName>
    </recommendedName>
</protein>
<organism evidence="1 2">
    <name type="scientific">Roseibium denhamense</name>
    <dbReference type="NCBI Taxonomy" id="76305"/>
    <lineage>
        <taxon>Bacteria</taxon>
        <taxon>Pseudomonadati</taxon>
        <taxon>Pseudomonadota</taxon>
        <taxon>Alphaproteobacteria</taxon>
        <taxon>Hyphomicrobiales</taxon>
        <taxon>Stappiaceae</taxon>
        <taxon>Roseibium</taxon>
    </lineage>
</organism>
<dbReference type="RefSeq" id="WP_155192753.1">
    <property type="nucleotide sequence ID" value="NZ_BAAAEA010000002.1"/>
</dbReference>
<comment type="caution">
    <text evidence="1">The sequence shown here is derived from an EMBL/GenBank/DDBJ whole genome shotgun (WGS) entry which is preliminary data.</text>
</comment>
<name>A0ABY1P7T6_9HYPH</name>
<accession>A0ABY1P7T6</accession>
<gene>
    <name evidence="1" type="ORF">SAMN06265374_2809</name>
</gene>
<evidence type="ECO:0000313" key="1">
    <source>
        <dbReference type="EMBL" id="SMP26839.1"/>
    </source>
</evidence>
<sequence>MPPLNWTLSVYAVAIAAGTVFGPGAVEAADPVISMELNKTEPSGAGCRFSFVLRNETGRDLPAAAYEAVLFNTDGVIDQMSVLEFGALTSGKTVVRQFEMPGVDCTKAGRLLINGPVGCTATNTPGHCSAALTVSSRSTFPLVQ</sequence>
<evidence type="ECO:0000313" key="2">
    <source>
        <dbReference type="Proteomes" id="UP001157914"/>
    </source>
</evidence>
<proteinExistence type="predicted"/>